<organism evidence="1 2">
    <name type="scientific">Parabacteroides segnis</name>
    <dbReference type="NCBI Taxonomy" id="2763058"/>
    <lineage>
        <taxon>Bacteria</taxon>
        <taxon>Pseudomonadati</taxon>
        <taxon>Bacteroidota</taxon>
        <taxon>Bacteroidia</taxon>
        <taxon>Bacteroidales</taxon>
        <taxon>Tannerellaceae</taxon>
        <taxon>Parabacteroides</taxon>
    </lineage>
</organism>
<name>A0ABR7E7K0_9BACT</name>
<sequence length="163" mass="18235">MKHFLYILYIALSGLLFSAALPARTVAEGGEGEPPLRITFREAEVGDDDSVSLHLQFVLEDIRVPSSRSLVLEPRLEADGHSLALPAIVVSGRRRARYDARALAVDPSTRIPGSDCYRRIVSPKKGSRHEIDYTVRVPYTSWMRNAGLSLRQISRDCCREEVL</sequence>
<accession>A0ABR7E7K0</accession>
<feature type="non-terminal residue" evidence="1">
    <location>
        <position position="163"/>
    </location>
</feature>
<keyword evidence="2" id="KW-1185">Reference proteome</keyword>
<proteinExistence type="predicted"/>
<evidence type="ECO:0000313" key="2">
    <source>
        <dbReference type="Proteomes" id="UP000644010"/>
    </source>
</evidence>
<gene>
    <name evidence="1" type="ORF">H8S77_19500</name>
</gene>
<dbReference type="Proteomes" id="UP000644010">
    <property type="component" value="Unassembled WGS sequence"/>
</dbReference>
<reference evidence="1 2" key="1">
    <citation type="submission" date="2020-08" db="EMBL/GenBank/DDBJ databases">
        <title>Genome public.</title>
        <authorList>
            <person name="Liu C."/>
            <person name="Sun Q."/>
        </authorList>
    </citation>
    <scope>NUCLEOTIDE SEQUENCE [LARGE SCALE GENOMIC DNA]</scope>
    <source>
        <strain evidence="1 2">BX2</strain>
    </source>
</reference>
<evidence type="ECO:0000313" key="1">
    <source>
        <dbReference type="EMBL" id="MBC5645069.1"/>
    </source>
</evidence>
<dbReference type="EMBL" id="JACOOI010000026">
    <property type="protein sequence ID" value="MBC5645069.1"/>
    <property type="molecule type" value="Genomic_DNA"/>
</dbReference>
<comment type="caution">
    <text evidence="1">The sequence shown here is derived from an EMBL/GenBank/DDBJ whole genome shotgun (WGS) entry which is preliminary data.</text>
</comment>
<protein>
    <submittedName>
        <fullName evidence="1">DUF3868 domain-containing protein</fullName>
    </submittedName>
</protein>